<dbReference type="InterPro" id="IPR008271">
    <property type="entry name" value="Ser/Thr_kinase_AS"/>
</dbReference>
<keyword evidence="3 8" id="KW-0418">Kinase</keyword>
<keyword evidence="5" id="KW-0802">TPR repeat</keyword>
<accession>A0A8J7U7N7</accession>
<dbReference type="Pfam" id="PF00069">
    <property type="entry name" value="Pkinase"/>
    <property type="match status" value="1"/>
</dbReference>
<dbReference type="PROSITE" id="PS50011">
    <property type="entry name" value="PROTEIN_KINASE_DOM"/>
    <property type="match status" value="1"/>
</dbReference>
<protein>
    <submittedName>
        <fullName evidence="8">Serine/threonine protein kinase</fullName>
    </submittedName>
</protein>
<evidence type="ECO:0000256" key="4">
    <source>
        <dbReference type="ARBA" id="ARBA00022840"/>
    </source>
</evidence>
<keyword evidence="2 6" id="KW-0547">Nucleotide-binding</keyword>
<dbReference type="InterPro" id="IPR000719">
    <property type="entry name" value="Prot_kinase_dom"/>
</dbReference>
<feature type="domain" description="Protein kinase" evidence="7">
    <location>
        <begin position="78"/>
        <end position="375"/>
    </location>
</feature>
<dbReference type="Pfam" id="PF13374">
    <property type="entry name" value="TPR_10"/>
    <property type="match status" value="1"/>
</dbReference>
<dbReference type="Gene3D" id="1.25.40.10">
    <property type="entry name" value="Tetratricopeptide repeat domain"/>
    <property type="match status" value="3"/>
</dbReference>
<keyword evidence="9" id="KW-1185">Reference proteome</keyword>
<comment type="caution">
    <text evidence="8">The sequence shown here is derived from an EMBL/GenBank/DDBJ whole genome shotgun (WGS) entry which is preliminary data.</text>
</comment>
<name>A0A8J7U7N7_9BACT</name>
<dbReference type="PROSITE" id="PS50005">
    <property type="entry name" value="TPR"/>
    <property type="match status" value="1"/>
</dbReference>
<proteinExistence type="predicted"/>
<dbReference type="EMBL" id="JAFREP010000041">
    <property type="protein sequence ID" value="MBO1322723.1"/>
    <property type="molecule type" value="Genomic_DNA"/>
</dbReference>
<evidence type="ECO:0000256" key="5">
    <source>
        <dbReference type="PROSITE-ProRule" id="PRU00339"/>
    </source>
</evidence>
<dbReference type="CDD" id="cd14014">
    <property type="entry name" value="STKc_PknB_like"/>
    <property type="match status" value="1"/>
</dbReference>
<dbReference type="PROSITE" id="PS00108">
    <property type="entry name" value="PROTEIN_KINASE_ST"/>
    <property type="match status" value="1"/>
</dbReference>
<dbReference type="Gene3D" id="3.30.200.20">
    <property type="entry name" value="Phosphorylase Kinase, domain 1"/>
    <property type="match status" value="1"/>
</dbReference>
<feature type="binding site" evidence="6">
    <location>
        <position position="108"/>
    </location>
    <ligand>
        <name>ATP</name>
        <dbReference type="ChEBI" id="CHEBI:30616"/>
    </ligand>
</feature>
<dbReference type="Pfam" id="PF13424">
    <property type="entry name" value="TPR_12"/>
    <property type="match status" value="2"/>
</dbReference>
<dbReference type="SMART" id="SM00220">
    <property type="entry name" value="S_TKc"/>
    <property type="match status" value="1"/>
</dbReference>
<dbReference type="SUPFAM" id="SSF48452">
    <property type="entry name" value="TPR-like"/>
    <property type="match status" value="3"/>
</dbReference>
<dbReference type="SUPFAM" id="SSF56112">
    <property type="entry name" value="Protein kinase-like (PK-like)"/>
    <property type="match status" value="1"/>
</dbReference>
<dbReference type="Proteomes" id="UP000664417">
    <property type="component" value="Unassembled WGS sequence"/>
</dbReference>
<evidence type="ECO:0000256" key="6">
    <source>
        <dbReference type="PROSITE-ProRule" id="PRU10141"/>
    </source>
</evidence>
<dbReference type="InterPro" id="IPR011009">
    <property type="entry name" value="Kinase-like_dom_sf"/>
</dbReference>
<evidence type="ECO:0000256" key="2">
    <source>
        <dbReference type="ARBA" id="ARBA00022741"/>
    </source>
</evidence>
<organism evidence="8 9">
    <name type="scientific">Acanthopleuribacter pedis</name>
    <dbReference type="NCBI Taxonomy" id="442870"/>
    <lineage>
        <taxon>Bacteria</taxon>
        <taxon>Pseudomonadati</taxon>
        <taxon>Acidobacteriota</taxon>
        <taxon>Holophagae</taxon>
        <taxon>Acanthopleuribacterales</taxon>
        <taxon>Acanthopleuribacteraceae</taxon>
        <taxon>Acanthopleuribacter</taxon>
    </lineage>
</organism>
<dbReference type="InterPro" id="IPR019734">
    <property type="entry name" value="TPR_rpt"/>
</dbReference>
<evidence type="ECO:0000313" key="8">
    <source>
        <dbReference type="EMBL" id="MBO1322723.1"/>
    </source>
</evidence>
<dbReference type="GO" id="GO:0005524">
    <property type="term" value="F:ATP binding"/>
    <property type="evidence" value="ECO:0007669"/>
    <property type="project" value="UniProtKB-UniRule"/>
</dbReference>
<dbReference type="PANTHER" id="PTHR43289:SF34">
    <property type="entry name" value="SERINE_THREONINE-PROTEIN KINASE YBDM-RELATED"/>
    <property type="match status" value="1"/>
</dbReference>
<dbReference type="AlphaFoldDB" id="A0A8J7U7N7"/>
<dbReference type="SMART" id="SM00028">
    <property type="entry name" value="TPR"/>
    <property type="match status" value="7"/>
</dbReference>
<dbReference type="InterPro" id="IPR011990">
    <property type="entry name" value="TPR-like_helical_dom_sf"/>
</dbReference>
<dbReference type="InterPro" id="IPR017441">
    <property type="entry name" value="Protein_kinase_ATP_BS"/>
</dbReference>
<dbReference type="PANTHER" id="PTHR43289">
    <property type="entry name" value="MITOGEN-ACTIVATED PROTEIN KINASE KINASE KINASE 20-RELATED"/>
    <property type="match status" value="1"/>
</dbReference>
<evidence type="ECO:0000259" key="7">
    <source>
        <dbReference type="PROSITE" id="PS50011"/>
    </source>
</evidence>
<keyword evidence="8" id="KW-0723">Serine/threonine-protein kinase</keyword>
<keyword evidence="4 6" id="KW-0067">ATP-binding</keyword>
<keyword evidence="1" id="KW-0808">Transferase</keyword>
<evidence type="ECO:0000256" key="3">
    <source>
        <dbReference type="ARBA" id="ARBA00022777"/>
    </source>
</evidence>
<dbReference type="Gene3D" id="1.10.510.10">
    <property type="entry name" value="Transferase(Phosphotransferase) domain 1"/>
    <property type="match status" value="1"/>
</dbReference>
<dbReference type="GO" id="GO:0004674">
    <property type="term" value="F:protein serine/threonine kinase activity"/>
    <property type="evidence" value="ECO:0007669"/>
    <property type="project" value="UniProtKB-KW"/>
</dbReference>
<gene>
    <name evidence="8" type="ORF">J3U88_29900</name>
</gene>
<evidence type="ECO:0000313" key="9">
    <source>
        <dbReference type="Proteomes" id="UP000664417"/>
    </source>
</evidence>
<dbReference type="RefSeq" id="WP_207862696.1">
    <property type="nucleotide sequence ID" value="NZ_JAFREP010000041.1"/>
</dbReference>
<feature type="repeat" description="TPR" evidence="5">
    <location>
        <begin position="606"/>
        <end position="639"/>
    </location>
</feature>
<evidence type="ECO:0000256" key="1">
    <source>
        <dbReference type="ARBA" id="ARBA00022679"/>
    </source>
</evidence>
<sequence length="914" mass="102933">MPVTPKHQEIIAKLQATEGADLRAAYLAELCDHDPELMGLVSAQARDWLEHDSMPTMDDALDRKPIKPLEAGDLIGRYRVERQLGAGGMGRVYLAKRTDDVSYQVAVKVVSTGDPKVLRRFEKERRILAGFNHPHIAHIMDVGLTEQRLPWLAMEFVDGLPLNDFCNNNRLDIRDRLALFRKICDAVRYAHGKMVIHRDLKPSNIMVTHAGEPKLLDFGIATFLDPDTETPNTVTRFHEQVMTPSYASPEQIRGEELSTATDVYSLGIILYELLAGVKPYQIKSNSFNEWVEKVCLTEPARLGKVLQNNTLQTESETRDPIDFERIAFQRHTEISALRRNLRGDLETIVGKALRKEAADRYPSAEALAGDLGNYLDGMPISARPLTLGYRAYTFARRNLLPVSLTALLMMTMCVFGLINYQQRLVTERERDAANAVTEFLMTLFELSGPEKARGEQLTAVELLDRATRELEETLQDDPEIRARLVSMIAEVYQDLGAYNKALPLSREQLAIAREGKDPLVLVNALLQAANIYEEVGRYVESEQMCGEALAVCEKYLPDNLRERSRVLGQMGVVVRSQGQLKRALPIFEESLAVLRQSDDAPDEDLSTALNELAYLYHDLTRYAEAETYYKESLAIDRRVLGNDHPDTGTSLNNLAVLMLEMGRLPEAYVYMKESLDISEAILGEEHPLTAGTYRNMGRIIASQGNHQAAFDFMKRAAAIYHRDFDEHHILRMKIEVLLLGERLKLGLTDGLENDYRALFRSAEKRYEDTHIVVTDILYGLGELALSENNDANALKFFESALERHRLNKDFNNAKTGTYLIGLVKTHIAAGRWDLARTHAALATEQIFSKAPQHWQLAYLEVLNLQIDLARNKTEPNWQATLRDLKLRLTQTTGPRSAPVVLAAQLLGGDAAAVN</sequence>
<reference evidence="8" key="1">
    <citation type="submission" date="2021-03" db="EMBL/GenBank/DDBJ databases">
        <authorList>
            <person name="Wang G."/>
        </authorList>
    </citation>
    <scope>NUCLEOTIDE SEQUENCE</scope>
    <source>
        <strain evidence="8">KCTC 12899</strain>
    </source>
</reference>
<dbReference type="PROSITE" id="PS00107">
    <property type="entry name" value="PROTEIN_KINASE_ATP"/>
    <property type="match status" value="1"/>
</dbReference>